<comment type="caution">
    <text evidence="20">The sequence shown here is derived from an EMBL/GenBank/DDBJ whole genome shotgun (WGS) entry which is preliminary data.</text>
</comment>
<dbReference type="SMART" id="SM00060">
    <property type="entry name" value="FN3"/>
    <property type="match status" value="1"/>
</dbReference>
<evidence type="ECO:0000256" key="4">
    <source>
        <dbReference type="ARBA" id="ARBA00022475"/>
    </source>
</evidence>
<dbReference type="InterPro" id="IPR013783">
    <property type="entry name" value="Ig-like_fold"/>
</dbReference>
<keyword evidence="21" id="KW-1185">Reference proteome</keyword>
<evidence type="ECO:0000256" key="6">
    <source>
        <dbReference type="ARBA" id="ARBA00022729"/>
    </source>
</evidence>
<evidence type="ECO:0000256" key="7">
    <source>
        <dbReference type="ARBA" id="ARBA00022989"/>
    </source>
</evidence>
<dbReference type="PANTHER" id="PTHR23037:SF30">
    <property type="entry name" value="INTERLEUKIN-2 RECEPTOR SUBUNIT BETA"/>
    <property type="match status" value="1"/>
</dbReference>
<dbReference type="Pfam" id="PF00041">
    <property type="entry name" value="fn3"/>
    <property type="match status" value="1"/>
</dbReference>
<keyword evidence="6 18" id="KW-0732">Signal</keyword>
<evidence type="ECO:0000256" key="10">
    <source>
        <dbReference type="ARBA" id="ARBA00023170"/>
    </source>
</evidence>
<keyword evidence="4" id="KW-1003">Cell membrane</keyword>
<evidence type="ECO:0000256" key="5">
    <source>
        <dbReference type="ARBA" id="ARBA00022692"/>
    </source>
</evidence>
<evidence type="ECO:0000256" key="9">
    <source>
        <dbReference type="ARBA" id="ARBA00023157"/>
    </source>
</evidence>
<keyword evidence="5 17" id="KW-0812">Transmembrane</keyword>
<feature type="non-terminal residue" evidence="20">
    <location>
        <position position="1"/>
    </location>
</feature>
<evidence type="ECO:0000256" key="16">
    <source>
        <dbReference type="SAM" id="MobiDB-lite"/>
    </source>
</evidence>
<dbReference type="SUPFAM" id="SSF49265">
    <property type="entry name" value="Fibronectin type III"/>
    <property type="match status" value="2"/>
</dbReference>
<dbReference type="PROSITE" id="PS50853">
    <property type="entry name" value="FN3"/>
    <property type="match status" value="1"/>
</dbReference>
<proteinExistence type="inferred from homology"/>
<evidence type="ECO:0000256" key="18">
    <source>
        <dbReference type="SAM" id="SignalP"/>
    </source>
</evidence>
<dbReference type="CDD" id="cd00063">
    <property type="entry name" value="FN3"/>
    <property type="match status" value="1"/>
</dbReference>
<evidence type="ECO:0000256" key="8">
    <source>
        <dbReference type="ARBA" id="ARBA00023136"/>
    </source>
</evidence>
<dbReference type="GO" id="GO:0016064">
    <property type="term" value="P:immunoglobulin mediated immune response"/>
    <property type="evidence" value="ECO:0007669"/>
    <property type="project" value="TreeGrafter"/>
</dbReference>
<dbReference type="PROSITE" id="PS01355">
    <property type="entry name" value="HEMATOPO_REC_S_F1"/>
    <property type="match status" value="1"/>
</dbReference>
<reference evidence="20 21" key="1">
    <citation type="submission" date="2019-09" db="EMBL/GenBank/DDBJ databases">
        <title>Bird 10,000 Genomes (B10K) Project - Family phase.</title>
        <authorList>
            <person name="Zhang G."/>
        </authorList>
    </citation>
    <scope>NUCLEOTIDE SEQUENCE [LARGE SCALE GENOMIC DNA]</scope>
    <source>
        <strain evidence="20">B10K-DU-002-05</strain>
        <tissue evidence="20">Muscle</tissue>
    </source>
</reference>
<dbReference type="InterPro" id="IPR040951">
    <property type="entry name" value="IL2RB_N1"/>
</dbReference>
<dbReference type="AlphaFoldDB" id="A0A7L1ATS1"/>
<evidence type="ECO:0000256" key="3">
    <source>
        <dbReference type="ARBA" id="ARBA00016239"/>
    </source>
</evidence>
<feature type="domain" description="Fibronectin type-III" evidence="19">
    <location>
        <begin position="146"/>
        <end position="248"/>
    </location>
</feature>
<comment type="function">
    <text evidence="15">Receptor for interleukin-2. This beta subunit is involved in receptor mediated endocytosis and transduces the mitogenic signals of IL2. Probably in association with IL15RA, involved in the stimulation of neutrophil phagocytosis by IL15.</text>
</comment>
<evidence type="ECO:0000256" key="17">
    <source>
        <dbReference type="SAM" id="Phobius"/>
    </source>
</evidence>
<keyword evidence="10" id="KW-0675">Receptor</keyword>
<dbReference type="GO" id="GO:0009897">
    <property type="term" value="C:external side of plasma membrane"/>
    <property type="evidence" value="ECO:0007669"/>
    <property type="project" value="TreeGrafter"/>
</dbReference>
<feature type="signal peptide" evidence="18">
    <location>
        <begin position="1"/>
        <end position="22"/>
    </location>
</feature>
<name>A0A7L1ATS1_GYMTI</name>
<evidence type="ECO:0000256" key="14">
    <source>
        <dbReference type="ARBA" id="ARBA00032935"/>
    </source>
</evidence>
<dbReference type="Proteomes" id="UP000579941">
    <property type="component" value="Unassembled WGS sequence"/>
</dbReference>
<dbReference type="GO" id="GO:0019976">
    <property type="term" value="F:interleukin-2 binding"/>
    <property type="evidence" value="ECO:0007669"/>
    <property type="project" value="TreeGrafter"/>
</dbReference>
<keyword evidence="8 17" id="KW-0472">Membrane</keyword>
<evidence type="ECO:0000256" key="1">
    <source>
        <dbReference type="ARBA" id="ARBA00004251"/>
    </source>
</evidence>
<accession>A0A7L1ATS1</accession>
<dbReference type="InterPro" id="IPR036116">
    <property type="entry name" value="FN3_sf"/>
</dbReference>
<dbReference type="Pfam" id="PF18707">
    <property type="entry name" value="IL2RB_N1"/>
    <property type="match status" value="1"/>
</dbReference>
<comment type="similarity">
    <text evidence="2">Belongs to the type I cytokine receptor family. Type 4 subfamily.</text>
</comment>
<feature type="transmembrane region" description="Helical" evidence="17">
    <location>
        <begin position="259"/>
        <end position="281"/>
    </location>
</feature>
<keyword evidence="7 17" id="KW-1133">Transmembrane helix</keyword>
<evidence type="ECO:0000313" key="20">
    <source>
        <dbReference type="EMBL" id="NXM44772.1"/>
    </source>
</evidence>
<protein>
    <recommendedName>
        <fullName evidence="3">Interleukin-2 receptor subunit beta</fullName>
    </recommendedName>
    <alternativeName>
        <fullName evidence="14">High affinity IL-2 receptor subunit beta</fullName>
    </alternativeName>
    <alternativeName>
        <fullName evidence="13">p70-75</fullName>
    </alternativeName>
</protein>
<keyword evidence="11" id="KW-0325">Glycoprotein</keyword>
<evidence type="ECO:0000256" key="15">
    <source>
        <dbReference type="ARBA" id="ARBA00045664"/>
    </source>
</evidence>
<evidence type="ECO:0000313" key="21">
    <source>
        <dbReference type="Proteomes" id="UP000579941"/>
    </source>
</evidence>
<dbReference type="Gene3D" id="2.60.40.10">
    <property type="entry name" value="Immunoglobulins"/>
    <property type="match status" value="2"/>
</dbReference>
<gene>
    <name evidence="20" type="primary">Il2rb</name>
    <name evidence="20" type="ORF">GYMTIB_R06012</name>
</gene>
<keyword evidence="9" id="KW-1015">Disulfide bond</keyword>
<organism evidence="20 21">
    <name type="scientific">Gymnorhina tibicen</name>
    <name type="common">Australian magpie</name>
    <name type="synonym">Cracticus tibicen</name>
    <dbReference type="NCBI Taxonomy" id="9132"/>
    <lineage>
        <taxon>Eukaryota</taxon>
        <taxon>Metazoa</taxon>
        <taxon>Chordata</taxon>
        <taxon>Craniata</taxon>
        <taxon>Vertebrata</taxon>
        <taxon>Euteleostomi</taxon>
        <taxon>Archelosauria</taxon>
        <taxon>Archosauria</taxon>
        <taxon>Dinosauria</taxon>
        <taxon>Saurischia</taxon>
        <taxon>Theropoda</taxon>
        <taxon>Coelurosauria</taxon>
        <taxon>Aves</taxon>
        <taxon>Neognathae</taxon>
        <taxon>Neoaves</taxon>
        <taxon>Telluraves</taxon>
        <taxon>Australaves</taxon>
        <taxon>Passeriformes</taxon>
        <taxon>Artamidae</taxon>
        <taxon>Gymnorhina</taxon>
    </lineage>
</organism>
<feature type="chain" id="PRO_5029802175" description="Interleukin-2 receptor subunit beta" evidence="18">
    <location>
        <begin position="23"/>
        <end position="589"/>
    </location>
</feature>
<evidence type="ECO:0000256" key="2">
    <source>
        <dbReference type="ARBA" id="ARBA00008280"/>
    </source>
</evidence>
<dbReference type="EMBL" id="VXAZ01005444">
    <property type="protein sequence ID" value="NXM44772.1"/>
    <property type="molecule type" value="Genomic_DNA"/>
</dbReference>
<dbReference type="InterPro" id="IPR003961">
    <property type="entry name" value="FN3_dom"/>
</dbReference>
<dbReference type="InterPro" id="IPR003531">
    <property type="entry name" value="Hempt_rcpt_S_F1_CS"/>
</dbReference>
<evidence type="ECO:0000256" key="12">
    <source>
        <dbReference type="ARBA" id="ARBA00026094"/>
    </source>
</evidence>
<dbReference type="PANTHER" id="PTHR23037">
    <property type="entry name" value="CYTOKINE RECEPTOR"/>
    <property type="match status" value="1"/>
</dbReference>
<comment type="subunit">
    <text evidence="12">Non-covalent dimer of an alpha and a beta subunit. IL2R exists in 3 different forms: a high affinity dimer, an intermediate affinity monomer (beta subunit), and a low affinity monomer (alpha subunit). The high and intermediate affinity forms also associate with a gamma subunit. Interacts with SHB upon interleukin stimulation.</text>
</comment>
<evidence type="ECO:0000256" key="11">
    <source>
        <dbReference type="ARBA" id="ARBA00023180"/>
    </source>
</evidence>
<dbReference type="GO" id="GO:0004896">
    <property type="term" value="F:cytokine receptor activity"/>
    <property type="evidence" value="ECO:0007669"/>
    <property type="project" value="InterPro"/>
</dbReference>
<feature type="non-terminal residue" evidence="20">
    <location>
        <position position="589"/>
    </location>
</feature>
<evidence type="ECO:0000259" key="19">
    <source>
        <dbReference type="PROSITE" id="PS50853"/>
    </source>
</evidence>
<comment type="subcellular location">
    <subcellularLocation>
        <location evidence="1">Cell membrane</location>
        <topology evidence="1">Single-pass type I membrane protein</topology>
    </subcellularLocation>
</comment>
<evidence type="ECO:0000256" key="13">
    <source>
        <dbReference type="ARBA" id="ARBA00031280"/>
    </source>
</evidence>
<sequence>MKPSLLLLPHLCLFSLMPPSWASDSVQGASSLTCWYDSRAALFCDWNPGRDLVEAPCQLEISSKNGFCDSPPKLRPSPDKCKKHCEFLKAEHMTGLRRCIKTFHRNVNNQCFTVSDRLNLSVHCHAGKNESRIEDFNPFANIKLRPPGNLHLVNITENTSNLTWSLNISSHYLEGSREYQVRYRHVSQSWEEAPNLPIEQDQMWANFERLSPNSKYEAAVRARPSARSTYKGVWSDWSKPVLWRTHTGHNDQSGTSQPVLPVLIVSTFIFVIIGTAFLINLRTLKWFKKILKIHIPDPEKFFPPLVSVHGGDIQKWLSSPFSTSSYCVNSTVPEISLLEVMQKNDQESQFLLSKGTLTPDPPRETSVQSGSSCYTNQGYFFFHFSNSFEIEPCQVYFTYEPFTQEGSGSKDGECYQALPSPELCTLAEDMNVLPSNFFHHIEAAQGFQNSSFMEQTEGEAQQAMAIPEAHQSSESTLPTPLLEQDEKVMEKAVSQPVGPVCQLDTDFPDPPDLQGSDTVTVTEGSEKGGPPTDPCTPAANATSAFSQPPPLRQRQDEDPCKAAFSSQVPNTGAYLSLRDLQSQYSHCSV</sequence>
<feature type="region of interest" description="Disordered" evidence="16">
    <location>
        <begin position="507"/>
        <end position="565"/>
    </location>
</feature>